<dbReference type="GO" id="GO:0005524">
    <property type="term" value="F:ATP binding"/>
    <property type="evidence" value="ECO:0007669"/>
    <property type="project" value="InterPro"/>
</dbReference>
<dbReference type="Gene3D" id="3.40.1190.10">
    <property type="entry name" value="Mur-like, catalytic domain"/>
    <property type="match status" value="1"/>
</dbReference>
<dbReference type="EMBL" id="PEYW01000001">
    <property type="protein sequence ID" value="PIS21166.1"/>
    <property type="molecule type" value="Genomic_DNA"/>
</dbReference>
<keyword evidence="3" id="KW-0436">Ligase</keyword>
<dbReference type="Proteomes" id="UP000231414">
    <property type="component" value="Unassembled WGS sequence"/>
</dbReference>
<dbReference type="AlphaFoldDB" id="A0A2H0X8C0"/>
<proteinExistence type="predicted"/>
<sequence length="201" mass="22417">MSKYCTLISFLKSCRNLLAALAANIYYRFPARQLKVIGVTGTDGKTTATNLIFQILKSSGKKVGMISTIGADLGGRTKDTGLHITTPSPFALQKMLREMARGGLEYAVLETTSHGLDQHRVWGVHFIVGVLTNVTNEHLDYHQTFERYRLAKAKLFARSNLSVLNKDDPSYDFFSAKARNKLINYSINDQSANFYAKDVSL</sequence>
<protein>
    <submittedName>
        <fullName evidence="3">UDP-N-acetylmuramoyl-L-alanyl-D-glutamate--2, 6-diaminopimelate ligase</fullName>
    </submittedName>
</protein>
<dbReference type="PANTHER" id="PTHR23135">
    <property type="entry name" value="MUR LIGASE FAMILY MEMBER"/>
    <property type="match status" value="1"/>
</dbReference>
<feature type="chain" id="PRO_5013607847" evidence="1">
    <location>
        <begin position="20"/>
        <end position="201"/>
    </location>
</feature>
<dbReference type="InterPro" id="IPR013221">
    <property type="entry name" value="Mur_ligase_cen"/>
</dbReference>
<accession>A0A2H0X8C0</accession>
<organism evidence="3 4">
    <name type="scientific">candidate division WWE3 bacterium CG08_land_8_20_14_0_20_43_13</name>
    <dbReference type="NCBI Taxonomy" id="1975087"/>
    <lineage>
        <taxon>Bacteria</taxon>
        <taxon>Katanobacteria</taxon>
    </lineage>
</organism>
<reference evidence="4" key="1">
    <citation type="submission" date="2017-09" db="EMBL/GenBank/DDBJ databases">
        <title>Depth-based differentiation of microbial function through sediment-hosted aquifers and enrichment of novel symbionts in the deep terrestrial subsurface.</title>
        <authorList>
            <person name="Probst A.J."/>
            <person name="Ladd B."/>
            <person name="Jarett J.K."/>
            <person name="Geller-Mcgrath D.E."/>
            <person name="Sieber C.M.K."/>
            <person name="Emerson J.B."/>
            <person name="Anantharaman K."/>
            <person name="Thomas B.C."/>
            <person name="Malmstrom R."/>
            <person name="Stieglmeier M."/>
            <person name="Klingl A."/>
            <person name="Woyke T."/>
            <person name="Ryan C.M."/>
            <person name="Banfield J.F."/>
        </authorList>
    </citation>
    <scope>NUCLEOTIDE SEQUENCE [LARGE SCALE GENOMIC DNA]</scope>
</reference>
<dbReference type="Pfam" id="PF08245">
    <property type="entry name" value="Mur_ligase_M"/>
    <property type="match status" value="1"/>
</dbReference>
<dbReference type="InterPro" id="IPR036565">
    <property type="entry name" value="Mur-like_cat_sf"/>
</dbReference>
<comment type="caution">
    <text evidence="3">The sequence shown here is derived from an EMBL/GenBank/DDBJ whole genome shotgun (WGS) entry which is preliminary data.</text>
</comment>
<feature type="domain" description="Mur ligase central" evidence="2">
    <location>
        <begin position="39"/>
        <end position="199"/>
    </location>
</feature>
<evidence type="ECO:0000256" key="1">
    <source>
        <dbReference type="SAM" id="SignalP"/>
    </source>
</evidence>
<evidence type="ECO:0000259" key="2">
    <source>
        <dbReference type="Pfam" id="PF08245"/>
    </source>
</evidence>
<feature type="non-terminal residue" evidence="3">
    <location>
        <position position="201"/>
    </location>
</feature>
<feature type="signal peptide" evidence="1">
    <location>
        <begin position="1"/>
        <end position="19"/>
    </location>
</feature>
<name>A0A2H0X8C0_UNCKA</name>
<dbReference type="SUPFAM" id="SSF53623">
    <property type="entry name" value="MurD-like peptide ligases, catalytic domain"/>
    <property type="match status" value="1"/>
</dbReference>
<evidence type="ECO:0000313" key="4">
    <source>
        <dbReference type="Proteomes" id="UP000231414"/>
    </source>
</evidence>
<keyword evidence="1" id="KW-0732">Signal</keyword>
<gene>
    <name evidence="3" type="ORF">COT52_00100</name>
</gene>
<dbReference type="GO" id="GO:0016881">
    <property type="term" value="F:acid-amino acid ligase activity"/>
    <property type="evidence" value="ECO:0007669"/>
    <property type="project" value="InterPro"/>
</dbReference>
<dbReference type="PANTHER" id="PTHR23135:SF4">
    <property type="entry name" value="UDP-N-ACETYLMURAMOYL-L-ALANYL-D-GLUTAMATE--2,6-DIAMINOPIMELATE LIGASE MURE HOMOLOG, CHLOROPLASTIC"/>
    <property type="match status" value="1"/>
</dbReference>
<evidence type="ECO:0000313" key="3">
    <source>
        <dbReference type="EMBL" id="PIS21166.1"/>
    </source>
</evidence>